<evidence type="ECO:0000313" key="9">
    <source>
        <dbReference type="EMBL" id="TRW96997.1"/>
    </source>
</evidence>
<evidence type="ECO:0000256" key="4">
    <source>
        <dbReference type="ARBA" id="ARBA00010662"/>
    </source>
</evidence>
<dbReference type="Gene3D" id="3.40.50.1360">
    <property type="match status" value="1"/>
</dbReference>
<comment type="pathway">
    <text evidence="3 7">Carbohydrate degradation; pentose phosphate pathway; D-ribulose 5-phosphate from D-glucose 6-phosphate (oxidative stage): step 2/3.</text>
</comment>
<accession>A0ABY3CD26</accession>
<proteinExistence type="inferred from homology"/>
<dbReference type="RefSeq" id="WP_127029928.1">
    <property type="nucleotide sequence ID" value="NZ_RYFG02000078.1"/>
</dbReference>
<dbReference type="CDD" id="cd01400">
    <property type="entry name" value="6PGL"/>
    <property type="match status" value="1"/>
</dbReference>
<comment type="caution">
    <text evidence="9">The sequence shown here is derived from an EMBL/GenBank/DDBJ whole genome shotgun (WGS) entry which is preliminary data.</text>
</comment>
<dbReference type="InterPro" id="IPR037171">
    <property type="entry name" value="NagB/RpiA_transferase-like"/>
</dbReference>
<dbReference type="PANTHER" id="PTHR11054">
    <property type="entry name" value="6-PHOSPHOGLUCONOLACTONASE"/>
    <property type="match status" value="1"/>
</dbReference>
<dbReference type="InterPro" id="IPR005900">
    <property type="entry name" value="6-phosphogluconolactonase_DevB"/>
</dbReference>
<evidence type="ECO:0000256" key="3">
    <source>
        <dbReference type="ARBA" id="ARBA00004961"/>
    </source>
</evidence>
<dbReference type="EMBL" id="RYFG02000078">
    <property type="protein sequence ID" value="TRW96997.1"/>
    <property type="molecule type" value="Genomic_DNA"/>
</dbReference>
<dbReference type="NCBIfam" id="TIGR01198">
    <property type="entry name" value="pgl"/>
    <property type="match status" value="1"/>
</dbReference>
<keyword evidence="7 9" id="KW-0378">Hydrolase</keyword>
<evidence type="ECO:0000256" key="7">
    <source>
        <dbReference type="RuleBase" id="RU365095"/>
    </source>
</evidence>
<name>A0ABY3CD26_9GAMM</name>
<protein>
    <recommendedName>
        <fullName evidence="6 7">6-phosphogluconolactonase</fullName>
        <shortName evidence="7">6PGL</shortName>
        <ecNumber evidence="5 7">3.1.1.31</ecNumber>
    </recommendedName>
</protein>
<evidence type="ECO:0000256" key="1">
    <source>
        <dbReference type="ARBA" id="ARBA00000832"/>
    </source>
</evidence>
<organism evidence="9 10">
    <name type="scientific">Candidatus Methylobacter oryzae</name>
    <dbReference type="NCBI Taxonomy" id="2497749"/>
    <lineage>
        <taxon>Bacteria</taxon>
        <taxon>Pseudomonadati</taxon>
        <taxon>Pseudomonadota</taxon>
        <taxon>Gammaproteobacteria</taxon>
        <taxon>Methylococcales</taxon>
        <taxon>Methylococcaceae</taxon>
        <taxon>Methylobacter</taxon>
    </lineage>
</organism>
<sequence length="227" mass="24723">MQTNCRWHYLETADDVAAAACRHILNAAESAISARGKFKLVLAGGSTPEKVYALLADSNADWANWQIYYGDERCLPADHQDRNSVMASRVLLDKVAIPASHIFTMPAEFGPEIGADRYKVAVSKAGTFDMVLLGMGEDGHTASLFPGHQHPANELTHAVYNSPKPPSERVSISTKALSNTRELIFLITGANKQEAVQQWRSDADLPVATIEPESGVDIYIDSDALRA</sequence>
<comment type="function">
    <text evidence="2 7">Hydrolysis of 6-phosphogluconolactone to 6-phosphogluconate.</text>
</comment>
<evidence type="ECO:0000259" key="8">
    <source>
        <dbReference type="Pfam" id="PF01182"/>
    </source>
</evidence>
<feature type="domain" description="Glucosamine/galactosamine-6-phosphate isomerase" evidence="8">
    <location>
        <begin position="12"/>
        <end position="215"/>
    </location>
</feature>
<keyword evidence="10" id="KW-1185">Reference proteome</keyword>
<reference evidence="9 10" key="1">
    <citation type="journal article" date="2019" name="Antonie Van Leeuwenhoek">
        <title>Description of 'Ca. Methylobacter oryzae' KRF1, a novel species from the environmentally important Methylobacter clade 2.</title>
        <authorList>
            <person name="Khatri K."/>
            <person name="Mohite J.A."/>
            <person name="Pandit P.S."/>
            <person name="Bahulikar R."/>
            <person name="Rahalkar M.C."/>
        </authorList>
    </citation>
    <scope>NUCLEOTIDE SEQUENCE [LARGE SCALE GENOMIC DNA]</scope>
    <source>
        <strain evidence="9 10">KRF1</strain>
    </source>
</reference>
<comment type="similarity">
    <text evidence="4 7">Belongs to the glucosamine/galactosamine-6-phosphate isomerase family. 6-phosphogluconolactonase subfamily.</text>
</comment>
<evidence type="ECO:0000313" key="10">
    <source>
        <dbReference type="Proteomes" id="UP000733744"/>
    </source>
</evidence>
<dbReference type="GO" id="GO:0017057">
    <property type="term" value="F:6-phosphogluconolactonase activity"/>
    <property type="evidence" value="ECO:0007669"/>
    <property type="project" value="UniProtKB-EC"/>
</dbReference>
<evidence type="ECO:0000256" key="2">
    <source>
        <dbReference type="ARBA" id="ARBA00002681"/>
    </source>
</evidence>
<gene>
    <name evidence="7 9" type="primary">pgl</name>
    <name evidence="9" type="ORF">EKO24_008225</name>
</gene>
<evidence type="ECO:0000256" key="6">
    <source>
        <dbReference type="ARBA" id="ARBA00020337"/>
    </source>
</evidence>
<dbReference type="PANTHER" id="PTHR11054:SF0">
    <property type="entry name" value="6-PHOSPHOGLUCONOLACTONASE"/>
    <property type="match status" value="1"/>
</dbReference>
<evidence type="ECO:0000256" key="5">
    <source>
        <dbReference type="ARBA" id="ARBA00013198"/>
    </source>
</evidence>
<dbReference type="SUPFAM" id="SSF100950">
    <property type="entry name" value="NagB/RpiA/CoA transferase-like"/>
    <property type="match status" value="1"/>
</dbReference>
<comment type="catalytic activity">
    <reaction evidence="1 7">
        <text>6-phospho-D-glucono-1,5-lactone + H2O = 6-phospho-D-gluconate + H(+)</text>
        <dbReference type="Rhea" id="RHEA:12556"/>
        <dbReference type="ChEBI" id="CHEBI:15377"/>
        <dbReference type="ChEBI" id="CHEBI:15378"/>
        <dbReference type="ChEBI" id="CHEBI:57955"/>
        <dbReference type="ChEBI" id="CHEBI:58759"/>
        <dbReference type="EC" id="3.1.1.31"/>
    </reaction>
</comment>
<dbReference type="InterPro" id="IPR039104">
    <property type="entry name" value="6PGL"/>
</dbReference>
<dbReference type="InterPro" id="IPR006148">
    <property type="entry name" value="Glc/Gal-6P_isomerase"/>
</dbReference>
<dbReference type="Pfam" id="PF01182">
    <property type="entry name" value="Glucosamine_iso"/>
    <property type="match status" value="1"/>
</dbReference>
<dbReference type="Proteomes" id="UP000733744">
    <property type="component" value="Unassembled WGS sequence"/>
</dbReference>
<dbReference type="EC" id="3.1.1.31" evidence="5 7"/>